<evidence type="ECO:0000313" key="4">
    <source>
        <dbReference type="Proteomes" id="UP000807306"/>
    </source>
</evidence>
<keyword evidence="1" id="KW-1133">Transmembrane helix</keyword>
<comment type="caution">
    <text evidence="3">The sequence shown here is derived from an EMBL/GenBank/DDBJ whole genome shotgun (WGS) entry which is preliminary data.</text>
</comment>
<sequence length="150" mass="17037">PEFHPASIDIRLNIFWFLSLSLSLATVVLAILCIQWLREYQRAAPLDPKDAISLRQIRYEGLIAWKVPTVLLSLPVLLHLSLILFFAGLLDLLWELNRIVASFVTVVSGLVFLFISLTTLLPGLQLFLMPKSSVFMAQCPYKSPQAWTFH</sequence>
<evidence type="ECO:0000256" key="1">
    <source>
        <dbReference type="SAM" id="Phobius"/>
    </source>
</evidence>
<reference evidence="3" key="1">
    <citation type="submission" date="2020-11" db="EMBL/GenBank/DDBJ databases">
        <authorList>
            <consortium name="DOE Joint Genome Institute"/>
            <person name="Ahrendt S."/>
            <person name="Riley R."/>
            <person name="Andreopoulos W."/>
            <person name="Labutti K."/>
            <person name="Pangilinan J."/>
            <person name="Ruiz-Duenas F.J."/>
            <person name="Barrasa J.M."/>
            <person name="Sanchez-Garcia M."/>
            <person name="Camarero S."/>
            <person name="Miyauchi S."/>
            <person name="Serrano A."/>
            <person name="Linde D."/>
            <person name="Babiker R."/>
            <person name="Drula E."/>
            <person name="Ayuso-Fernandez I."/>
            <person name="Pacheco R."/>
            <person name="Padilla G."/>
            <person name="Ferreira P."/>
            <person name="Barriuso J."/>
            <person name="Kellner H."/>
            <person name="Castanera R."/>
            <person name="Alfaro M."/>
            <person name="Ramirez L."/>
            <person name="Pisabarro A.G."/>
            <person name="Kuo A."/>
            <person name="Tritt A."/>
            <person name="Lipzen A."/>
            <person name="He G."/>
            <person name="Yan M."/>
            <person name="Ng V."/>
            <person name="Cullen D."/>
            <person name="Martin F."/>
            <person name="Rosso M.-N."/>
            <person name="Henrissat B."/>
            <person name="Hibbett D."/>
            <person name="Martinez A.T."/>
            <person name="Grigoriev I.V."/>
        </authorList>
    </citation>
    <scope>NUCLEOTIDE SEQUENCE</scope>
    <source>
        <strain evidence="3">CBS 506.95</strain>
    </source>
</reference>
<organism evidence="3 4">
    <name type="scientific">Crepidotus variabilis</name>
    <dbReference type="NCBI Taxonomy" id="179855"/>
    <lineage>
        <taxon>Eukaryota</taxon>
        <taxon>Fungi</taxon>
        <taxon>Dikarya</taxon>
        <taxon>Basidiomycota</taxon>
        <taxon>Agaricomycotina</taxon>
        <taxon>Agaricomycetes</taxon>
        <taxon>Agaricomycetidae</taxon>
        <taxon>Agaricales</taxon>
        <taxon>Agaricineae</taxon>
        <taxon>Crepidotaceae</taxon>
        <taxon>Crepidotus</taxon>
    </lineage>
</organism>
<proteinExistence type="predicted"/>
<dbReference type="Pfam" id="PF20153">
    <property type="entry name" value="DUF6535"/>
    <property type="match status" value="1"/>
</dbReference>
<protein>
    <recommendedName>
        <fullName evidence="2">DUF6535 domain-containing protein</fullName>
    </recommendedName>
</protein>
<feature type="non-terminal residue" evidence="3">
    <location>
        <position position="150"/>
    </location>
</feature>
<feature type="non-terminal residue" evidence="3">
    <location>
        <position position="1"/>
    </location>
</feature>
<keyword evidence="1" id="KW-0472">Membrane</keyword>
<feature type="domain" description="DUF6535" evidence="2">
    <location>
        <begin position="2"/>
        <end position="95"/>
    </location>
</feature>
<name>A0A9P6EMF8_9AGAR</name>
<dbReference type="InterPro" id="IPR045338">
    <property type="entry name" value="DUF6535"/>
</dbReference>
<feature type="transmembrane region" description="Helical" evidence="1">
    <location>
        <begin position="99"/>
        <end position="121"/>
    </location>
</feature>
<dbReference type="Proteomes" id="UP000807306">
    <property type="component" value="Unassembled WGS sequence"/>
</dbReference>
<feature type="transmembrane region" description="Helical" evidence="1">
    <location>
        <begin position="14"/>
        <end position="37"/>
    </location>
</feature>
<feature type="transmembrane region" description="Helical" evidence="1">
    <location>
        <begin position="63"/>
        <end position="87"/>
    </location>
</feature>
<evidence type="ECO:0000259" key="2">
    <source>
        <dbReference type="Pfam" id="PF20153"/>
    </source>
</evidence>
<dbReference type="EMBL" id="MU157831">
    <property type="protein sequence ID" value="KAF9532481.1"/>
    <property type="molecule type" value="Genomic_DNA"/>
</dbReference>
<gene>
    <name evidence="3" type="ORF">CPB83DRAFT_728859</name>
</gene>
<keyword evidence="1" id="KW-0812">Transmembrane</keyword>
<dbReference type="OrthoDB" id="3235960at2759"/>
<evidence type="ECO:0000313" key="3">
    <source>
        <dbReference type="EMBL" id="KAF9532481.1"/>
    </source>
</evidence>
<accession>A0A9P6EMF8</accession>
<keyword evidence="4" id="KW-1185">Reference proteome</keyword>
<dbReference type="AlphaFoldDB" id="A0A9P6EMF8"/>